<dbReference type="InterPro" id="IPR003358">
    <property type="entry name" value="tRNA_(Gua-N-7)_MeTrfase_Trmb"/>
</dbReference>
<keyword evidence="6 7" id="KW-0819">tRNA processing</keyword>
<keyword evidence="4 7" id="KW-0808">Transferase</keyword>
<dbReference type="InterPro" id="IPR029063">
    <property type="entry name" value="SAM-dependent_MTases_sf"/>
</dbReference>
<evidence type="ECO:0000313" key="9">
    <source>
        <dbReference type="Proteomes" id="UP000824005"/>
    </source>
</evidence>
<reference evidence="8" key="1">
    <citation type="journal article" date="2021" name="PeerJ">
        <title>Extensive microbial diversity within the chicken gut microbiome revealed by metagenomics and culture.</title>
        <authorList>
            <person name="Gilroy R."/>
            <person name="Ravi A."/>
            <person name="Getino M."/>
            <person name="Pursley I."/>
            <person name="Horton D.L."/>
            <person name="Alikhan N.F."/>
            <person name="Baker D."/>
            <person name="Gharbi K."/>
            <person name="Hall N."/>
            <person name="Watson M."/>
            <person name="Adriaenssens E.M."/>
            <person name="Foster-Nyarko E."/>
            <person name="Jarju S."/>
            <person name="Secka A."/>
            <person name="Antonio M."/>
            <person name="Oren A."/>
            <person name="Chaudhuri R.R."/>
            <person name="La Ragione R."/>
            <person name="Hildebrand F."/>
            <person name="Pallen M.J."/>
        </authorList>
    </citation>
    <scope>NUCLEOTIDE SEQUENCE</scope>
    <source>
        <strain evidence="8">ChiGjej1B1-98</strain>
    </source>
</reference>
<dbReference type="CDD" id="cd02440">
    <property type="entry name" value="AdoMet_MTases"/>
    <property type="match status" value="1"/>
</dbReference>
<dbReference type="PANTHER" id="PTHR23417:SF14">
    <property type="entry name" value="PENTACOTRIPEPTIDE-REPEAT REGION OF PRORP DOMAIN-CONTAINING PROTEIN"/>
    <property type="match status" value="1"/>
</dbReference>
<evidence type="ECO:0000256" key="2">
    <source>
        <dbReference type="ARBA" id="ARBA00003015"/>
    </source>
</evidence>
<accession>A0A9D1YT88</accession>
<protein>
    <recommendedName>
        <fullName evidence="7">tRNA (guanine-N(7)-)-methyltransferase</fullName>
        <ecNumber evidence="7">2.1.1.33</ecNumber>
    </recommendedName>
    <alternativeName>
        <fullName evidence="7">tRNA (guanine(46)-N(7))-methyltransferase</fullName>
    </alternativeName>
    <alternativeName>
        <fullName evidence="7">tRNA(m7G46)-methyltransferase</fullName>
    </alternativeName>
</protein>
<dbReference type="GO" id="GO:0043527">
    <property type="term" value="C:tRNA methyltransferase complex"/>
    <property type="evidence" value="ECO:0007669"/>
    <property type="project" value="TreeGrafter"/>
</dbReference>
<proteinExistence type="inferred from homology"/>
<keyword evidence="3 7" id="KW-0489">Methyltransferase</keyword>
<dbReference type="Gene3D" id="3.40.50.150">
    <property type="entry name" value="Vaccinia Virus protein VP39"/>
    <property type="match status" value="1"/>
</dbReference>
<dbReference type="PROSITE" id="PS51625">
    <property type="entry name" value="SAM_MT_TRMB"/>
    <property type="match status" value="1"/>
</dbReference>
<feature type="binding site" evidence="7">
    <location>
        <position position="96"/>
    </location>
    <ligand>
        <name>S-adenosyl-L-methionine</name>
        <dbReference type="ChEBI" id="CHEBI:59789"/>
    </ligand>
</feature>
<dbReference type="AlphaFoldDB" id="A0A9D1YT88"/>
<evidence type="ECO:0000256" key="7">
    <source>
        <dbReference type="HAMAP-Rule" id="MF_01057"/>
    </source>
</evidence>
<dbReference type="NCBIfam" id="TIGR00091">
    <property type="entry name" value="tRNA (guanosine(46)-N7)-methyltransferase TrmB"/>
    <property type="match status" value="1"/>
</dbReference>
<feature type="binding site" evidence="7">
    <location>
        <position position="146"/>
    </location>
    <ligand>
        <name>S-adenosyl-L-methionine</name>
        <dbReference type="ChEBI" id="CHEBI:59789"/>
    </ligand>
</feature>
<reference evidence="8" key="2">
    <citation type="submission" date="2021-04" db="EMBL/GenBank/DDBJ databases">
        <authorList>
            <person name="Gilroy R."/>
        </authorList>
    </citation>
    <scope>NUCLEOTIDE SEQUENCE</scope>
    <source>
        <strain evidence="8">ChiGjej1B1-98</strain>
    </source>
</reference>
<evidence type="ECO:0000256" key="1">
    <source>
        <dbReference type="ARBA" id="ARBA00000142"/>
    </source>
</evidence>
<dbReference type="EC" id="2.1.1.33" evidence="7"/>
<dbReference type="SUPFAM" id="SSF53335">
    <property type="entry name" value="S-adenosyl-L-methionine-dependent methyltransferases"/>
    <property type="match status" value="1"/>
</dbReference>
<feature type="binding site" evidence="7">
    <location>
        <position position="150"/>
    </location>
    <ligand>
        <name>substrate</name>
    </ligand>
</feature>
<dbReference type="Pfam" id="PF02390">
    <property type="entry name" value="Methyltransf_4"/>
    <property type="match status" value="1"/>
</dbReference>
<dbReference type="HAMAP" id="MF_01057">
    <property type="entry name" value="tRNA_methyltr_TrmB"/>
    <property type="match status" value="1"/>
</dbReference>
<comment type="caution">
    <text evidence="8">The sequence shown here is derived from an EMBL/GenBank/DDBJ whole genome shotgun (WGS) entry which is preliminary data.</text>
</comment>
<gene>
    <name evidence="7 8" type="primary">trmB</name>
    <name evidence="8" type="ORF">H9830_03070</name>
</gene>
<keyword evidence="5 7" id="KW-0949">S-adenosyl-L-methionine</keyword>
<feature type="binding site" evidence="7">
    <location>
        <begin position="217"/>
        <end position="220"/>
    </location>
    <ligand>
        <name>substrate</name>
    </ligand>
</feature>
<dbReference type="InterPro" id="IPR055361">
    <property type="entry name" value="tRNA_methyltr_TrmB_bact"/>
</dbReference>
<feature type="binding site" evidence="7">
    <location>
        <position position="71"/>
    </location>
    <ligand>
        <name>S-adenosyl-L-methionine</name>
        <dbReference type="ChEBI" id="CHEBI:59789"/>
    </ligand>
</feature>
<comment type="function">
    <text evidence="2 7">Catalyzes the formation of N(7)-methylguanine at position 46 (m7G46) in tRNA.</text>
</comment>
<comment type="caution">
    <text evidence="7">Lacks conserved residue(s) required for the propagation of feature annotation.</text>
</comment>
<dbReference type="GO" id="GO:0008176">
    <property type="term" value="F:tRNA (guanine(46)-N7)-methyltransferase activity"/>
    <property type="evidence" value="ECO:0007669"/>
    <property type="project" value="UniProtKB-UniRule"/>
</dbReference>
<comment type="similarity">
    <text evidence="7">Belongs to the class I-like SAM-binding methyltransferase superfamily. TrmB family.</text>
</comment>
<name>A0A9D1YT88_9MICO</name>
<evidence type="ECO:0000256" key="5">
    <source>
        <dbReference type="ARBA" id="ARBA00022691"/>
    </source>
</evidence>
<dbReference type="Proteomes" id="UP000824005">
    <property type="component" value="Unassembled WGS sequence"/>
</dbReference>
<organism evidence="8 9">
    <name type="scientific">Candidatus Agrococcus pullicola</name>
    <dbReference type="NCBI Taxonomy" id="2838429"/>
    <lineage>
        <taxon>Bacteria</taxon>
        <taxon>Bacillati</taxon>
        <taxon>Actinomycetota</taxon>
        <taxon>Actinomycetes</taxon>
        <taxon>Micrococcales</taxon>
        <taxon>Microbacteriaceae</taxon>
        <taxon>Agrococcus</taxon>
    </lineage>
</organism>
<dbReference type="EMBL" id="DXDC01000091">
    <property type="protein sequence ID" value="HIY65243.1"/>
    <property type="molecule type" value="Genomic_DNA"/>
</dbReference>
<feature type="binding site" evidence="7">
    <location>
        <position position="123"/>
    </location>
    <ligand>
        <name>S-adenosyl-L-methionine</name>
        <dbReference type="ChEBI" id="CHEBI:59789"/>
    </ligand>
</feature>
<comment type="catalytic activity">
    <reaction evidence="1 7">
        <text>guanosine(46) in tRNA + S-adenosyl-L-methionine = N(7)-methylguanosine(46) in tRNA + S-adenosyl-L-homocysteine</text>
        <dbReference type="Rhea" id="RHEA:42708"/>
        <dbReference type="Rhea" id="RHEA-COMP:10188"/>
        <dbReference type="Rhea" id="RHEA-COMP:10189"/>
        <dbReference type="ChEBI" id="CHEBI:57856"/>
        <dbReference type="ChEBI" id="CHEBI:59789"/>
        <dbReference type="ChEBI" id="CHEBI:74269"/>
        <dbReference type="ChEBI" id="CHEBI:74480"/>
        <dbReference type="EC" id="2.1.1.33"/>
    </reaction>
</comment>
<evidence type="ECO:0000256" key="6">
    <source>
        <dbReference type="ARBA" id="ARBA00022694"/>
    </source>
</evidence>
<sequence>MENENPLYRARPVSFVRRGSRLQGRRQRLWDNYADRYVIDVPRDTGATSIDPGFRFDAEQEFGRDAPLVIEIGTGLGEALAAGAVAHPDKDFLGIEVYRPGIASLLGHVTQANASNVRAVLANAPDVLETMLPEESVSEAWMFFPDPWHKKRHHKRRLVQPYFVDLVARVLQPGGIWRLATDWQEYAEHMLEVTDASDRFTNPNDGYARRFEGRTLTSFEKKAKQAGRDIFDIELVRR</sequence>
<evidence type="ECO:0000256" key="4">
    <source>
        <dbReference type="ARBA" id="ARBA00022679"/>
    </source>
</evidence>
<feature type="binding site" evidence="7">
    <location>
        <position position="182"/>
    </location>
    <ligand>
        <name>substrate</name>
    </ligand>
</feature>
<evidence type="ECO:0000256" key="3">
    <source>
        <dbReference type="ARBA" id="ARBA00022603"/>
    </source>
</evidence>
<evidence type="ECO:0000313" key="8">
    <source>
        <dbReference type="EMBL" id="HIY65243.1"/>
    </source>
</evidence>
<comment type="pathway">
    <text evidence="7">tRNA modification; N(7)-methylguanine-tRNA biosynthesis.</text>
</comment>
<dbReference type="PANTHER" id="PTHR23417">
    <property type="entry name" value="3-DEOXY-D-MANNO-OCTULOSONIC-ACID TRANSFERASE/TRNA GUANINE-N 7 - -METHYLTRANSFERASE"/>
    <property type="match status" value="1"/>
</dbReference>